<dbReference type="Proteomes" id="UP000029998">
    <property type="component" value="Unassembled WGS sequence"/>
</dbReference>
<gene>
    <name evidence="2" type="ORF">N800_03065</name>
</gene>
<dbReference type="STRING" id="1385517.N800_03065"/>
<evidence type="ECO:0000256" key="1">
    <source>
        <dbReference type="SAM" id="Phobius"/>
    </source>
</evidence>
<name>A0A0A0EWJ5_9GAMM</name>
<dbReference type="EMBL" id="AVPU01000013">
    <property type="protein sequence ID" value="KGM54438.1"/>
    <property type="molecule type" value="Genomic_DNA"/>
</dbReference>
<dbReference type="eggNOG" id="COG5652">
    <property type="taxonomic scope" value="Bacteria"/>
</dbReference>
<keyword evidence="3" id="KW-1185">Reference proteome</keyword>
<dbReference type="PANTHER" id="PTHR28008:SF1">
    <property type="entry name" value="DOMAIN PROTEIN, PUTATIVE (AFU_ORTHOLOGUE AFUA_3G10980)-RELATED"/>
    <property type="match status" value="1"/>
</dbReference>
<accession>A0A0A0EWJ5</accession>
<evidence type="ECO:0000313" key="3">
    <source>
        <dbReference type="Proteomes" id="UP000029998"/>
    </source>
</evidence>
<keyword evidence="1" id="KW-0472">Membrane</keyword>
<keyword evidence="1" id="KW-1133">Transmembrane helix</keyword>
<organism evidence="2 3">
    <name type="scientific">Lysobacter daejeonensis GH1-9</name>
    <dbReference type="NCBI Taxonomy" id="1385517"/>
    <lineage>
        <taxon>Bacteria</taxon>
        <taxon>Pseudomonadati</taxon>
        <taxon>Pseudomonadota</taxon>
        <taxon>Gammaproteobacteria</taxon>
        <taxon>Lysobacterales</taxon>
        <taxon>Lysobacteraceae</taxon>
        <taxon>Aerolutibacter</taxon>
    </lineage>
</organism>
<reference evidence="2 3" key="1">
    <citation type="submission" date="2013-08" db="EMBL/GenBank/DDBJ databases">
        <title>Genome sequencing of Lysobacter.</title>
        <authorList>
            <person name="Zhang S."/>
            <person name="Wang G."/>
        </authorList>
    </citation>
    <scope>NUCLEOTIDE SEQUENCE [LARGE SCALE GENOMIC DNA]</scope>
    <source>
        <strain evidence="2 3">GH1-9</strain>
    </source>
</reference>
<evidence type="ECO:0000313" key="2">
    <source>
        <dbReference type="EMBL" id="KGM54438.1"/>
    </source>
</evidence>
<sequence length="137" mass="14229">MSKGSVLRPWSRPGWLLAGWLLLIAGVIVGSLLPSSALPAPSFTGIDKIEHLGAYALLSAYAVLLFASARAQALAALGLVALGISLEGAQAALTVSRLADPGDMVANLVGVLLGLGLRWTPVTDMLRRIDTRLSEDA</sequence>
<feature type="transmembrane region" description="Helical" evidence="1">
    <location>
        <begin position="105"/>
        <end position="122"/>
    </location>
</feature>
<dbReference type="RefSeq" id="WP_036137192.1">
    <property type="nucleotide sequence ID" value="NZ_AVPU01000013.1"/>
</dbReference>
<dbReference type="PANTHER" id="PTHR28008">
    <property type="entry name" value="DOMAIN PROTEIN, PUTATIVE (AFU_ORTHOLOGUE AFUA_3G10980)-RELATED"/>
    <property type="match status" value="1"/>
</dbReference>
<feature type="transmembrane region" description="Helical" evidence="1">
    <location>
        <begin position="74"/>
        <end position="93"/>
    </location>
</feature>
<protein>
    <recommendedName>
        <fullName evidence="4">VanZ-like domain-containing protein</fullName>
    </recommendedName>
</protein>
<feature type="transmembrane region" description="Helical" evidence="1">
    <location>
        <begin position="49"/>
        <end position="67"/>
    </location>
</feature>
<keyword evidence="1" id="KW-0812">Transmembrane</keyword>
<evidence type="ECO:0008006" key="4">
    <source>
        <dbReference type="Google" id="ProtNLM"/>
    </source>
</evidence>
<dbReference type="AlphaFoldDB" id="A0A0A0EWJ5"/>
<proteinExistence type="predicted"/>
<comment type="caution">
    <text evidence="2">The sequence shown here is derived from an EMBL/GenBank/DDBJ whole genome shotgun (WGS) entry which is preliminary data.</text>
</comment>